<proteinExistence type="predicted"/>
<feature type="chain" id="PRO_5018766332" evidence="1">
    <location>
        <begin position="21"/>
        <end position="97"/>
    </location>
</feature>
<protein>
    <submittedName>
        <fullName evidence="2">Uncharacterized protein</fullName>
    </submittedName>
</protein>
<dbReference type="GeneTree" id="ENSGT00940000155209"/>
<dbReference type="Ensembl" id="ENSAPOT00000018370.1">
    <property type="protein sequence ID" value="ENSAPOP00000010924.1"/>
    <property type="gene ID" value="ENSAPOG00000013425.1"/>
</dbReference>
<name>A0A3Q1F3M2_9TELE</name>
<evidence type="ECO:0000313" key="3">
    <source>
        <dbReference type="Proteomes" id="UP000257200"/>
    </source>
</evidence>
<reference evidence="2" key="2">
    <citation type="submission" date="2025-09" db="UniProtKB">
        <authorList>
            <consortium name="Ensembl"/>
        </authorList>
    </citation>
    <scope>IDENTIFICATION</scope>
</reference>
<evidence type="ECO:0000256" key="1">
    <source>
        <dbReference type="SAM" id="SignalP"/>
    </source>
</evidence>
<dbReference type="AlphaFoldDB" id="A0A3Q1F3M2"/>
<organism evidence="2 3">
    <name type="scientific">Acanthochromis polyacanthus</name>
    <name type="common">spiny chromis</name>
    <dbReference type="NCBI Taxonomy" id="80966"/>
    <lineage>
        <taxon>Eukaryota</taxon>
        <taxon>Metazoa</taxon>
        <taxon>Chordata</taxon>
        <taxon>Craniata</taxon>
        <taxon>Vertebrata</taxon>
        <taxon>Euteleostomi</taxon>
        <taxon>Actinopterygii</taxon>
        <taxon>Neopterygii</taxon>
        <taxon>Teleostei</taxon>
        <taxon>Neoteleostei</taxon>
        <taxon>Acanthomorphata</taxon>
        <taxon>Ovalentaria</taxon>
        <taxon>Pomacentridae</taxon>
        <taxon>Acanthochromis</taxon>
    </lineage>
</organism>
<keyword evidence="3" id="KW-1185">Reference proteome</keyword>
<sequence>MDYSLSLLLLLTTISSVSTGQFPTAQMIKEWVDQMQKDLITLTDTSSGIQNLKQIYHRHRTHFSVEFNNATQLVATAAGNIEKLLNNRSQALKVSVI</sequence>
<dbReference type="InParanoid" id="A0A3Q1F3M2"/>
<dbReference type="STRING" id="80966.ENSAPOP00000010924"/>
<evidence type="ECO:0000313" key="2">
    <source>
        <dbReference type="Ensembl" id="ENSAPOP00000010924.1"/>
    </source>
</evidence>
<keyword evidence="1" id="KW-0732">Signal</keyword>
<dbReference type="Proteomes" id="UP000257200">
    <property type="component" value="Unplaced"/>
</dbReference>
<feature type="signal peptide" evidence="1">
    <location>
        <begin position="1"/>
        <end position="20"/>
    </location>
</feature>
<reference evidence="2" key="1">
    <citation type="submission" date="2025-08" db="UniProtKB">
        <authorList>
            <consortium name="Ensembl"/>
        </authorList>
    </citation>
    <scope>IDENTIFICATION</scope>
</reference>
<accession>A0A3Q1F3M2</accession>